<sequence>MIVLVLRVISTMKVPLWVATGGVLEGVGGEFGDDRFGVVLARGVGQEAAGEVAHARDLVGGSGERTPPDQPAGVQVDHRIDELALDGTRLTLPGNEYGGGIRMQSQARGGA</sequence>
<comment type="caution">
    <text evidence="1">The sequence shown here is derived from an EMBL/GenBank/DDBJ whole genome shotgun (WGS) entry which is preliminary data.</text>
</comment>
<dbReference type="Proteomes" id="UP001500630">
    <property type="component" value="Unassembled WGS sequence"/>
</dbReference>
<protein>
    <submittedName>
        <fullName evidence="1">Uncharacterized protein</fullName>
    </submittedName>
</protein>
<dbReference type="EMBL" id="BAABDQ010000055">
    <property type="protein sequence ID" value="GAA3616914.1"/>
    <property type="molecule type" value="Genomic_DNA"/>
</dbReference>
<evidence type="ECO:0000313" key="1">
    <source>
        <dbReference type="EMBL" id="GAA3616914.1"/>
    </source>
</evidence>
<gene>
    <name evidence="1" type="ORF">GCM10022419_122830</name>
</gene>
<organism evidence="1 2">
    <name type="scientific">Nonomuraea rosea</name>
    <dbReference type="NCBI Taxonomy" id="638574"/>
    <lineage>
        <taxon>Bacteria</taxon>
        <taxon>Bacillati</taxon>
        <taxon>Actinomycetota</taxon>
        <taxon>Actinomycetes</taxon>
        <taxon>Streptosporangiales</taxon>
        <taxon>Streptosporangiaceae</taxon>
        <taxon>Nonomuraea</taxon>
    </lineage>
</organism>
<keyword evidence="2" id="KW-1185">Reference proteome</keyword>
<accession>A0ABP6ZQG6</accession>
<reference evidence="2" key="1">
    <citation type="journal article" date="2019" name="Int. J. Syst. Evol. Microbiol.">
        <title>The Global Catalogue of Microorganisms (GCM) 10K type strain sequencing project: providing services to taxonomists for standard genome sequencing and annotation.</title>
        <authorList>
            <consortium name="The Broad Institute Genomics Platform"/>
            <consortium name="The Broad Institute Genome Sequencing Center for Infectious Disease"/>
            <person name="Wu L."/>
            <person name="Ma J."/>
        </authorList>
    </citation>
    <scope>NUCLEOTIDE SEQUENCE [LARGE SCALE GENOMIC DNA]</scope>
    <source>
        <strain evidence="2">JCM 17326</strain>
    </source>
</reference>
<evidence type="ECO:0000313" key="2">
    <source>
        <dbReference type="Proteomes" id="UP001500630"/>
    </source>
</evidence>
<proteinExistence type="predicted"/>
<name>A0ABP6ZQG6_9ACTN</name>